<dbReference type="InterPro" id="IPR000073">
    <property type="entry name" value="AB_hydrolase_1"/>
</dbReference>
<dbReference type="PANTHER" id="PTHR43798">
    <property type="entry name" value="MONOACYLGLYCEROL LIPASE"/>
    <property type="match status" value="1"/>
</dbReference>
<name>A0A940NX17_9BACI</name>
<dbReference type="AlphaFoldDB" id="A0A940NX17"/>
<dbReference type="Proteomes" id="UP000682134">
    <property type="component" value="Unassembled WGS sequence"/>
</dbReference>
<dbReference type="EMBL" id="JAGIYQ010000012">
    <property type="protein sequence ID" value="MBP0726553.1"/>
    <property type="molecule type" value="Genomic_DNA"/>
</dbReference>
<accession>A0A940NX17</accession>
<dbReference type="PANTHER" id="PTHR43798:SF33">
    <property type="entry name" value="HYDROLASE, PUTATIVE (AFU_ORTHOLOGUE AFUA_2G14860)-RELATED"/>
    <property type="match status" value="1"/>
</dbReference>
<proteinExistence type="predicted"/>
<dbReference type="InterPro" id="IPR029058">
    <property type="entry name" value="AB_hydrolase_fold"/>
</dbReference>
<evidence type="ECO:0000313" key="3">
    <source>
        <dbReference type="Proteomes" id="UP000682134"/>
    </source>
</evidence>
<dbReference type="GO" id="GO:0016787">
    <property type="term" value="F:hydrolase activity"/>
    <property type="evidence" value="ECO:0007669"/>
    <property type="project" value="UniProtKB-KW"/>
</dbReference>
<comment type="caution">
    <text evidence="2">The sequence shown here is derived from an EMBL/GenBank/DDBJ whole genome shotgun (WGS) entry which is preliminary data.</text>
</comment>
<reference evidence="2" key="1">
    <citation type="submission" date="2021-04" db="EMBL/GenBank/DDBJ databases">
        <title>Genome seq and assembly of Bacillus sp.</title>
        <authorList>
            <person name="Chhetri G."/>
        </authorList>
    </citation>
    <scope>NUCLEOTIDE SEQUENCE</scope>
    <source>
        <strain evidence="2">RG28</strain>
    </source>
</reference>
<dbReference type="SUPFAM" id="SSF53474">
    <property type="entry name" value="alpha/beta-Hydrolases"/>
    <property type="match status" value="1"/>
</dbReference>
<gene>
    <name evidence="2" type="ORF">J5Y03_15435</name>
</gene>
<sequence length="286" mass="32724">MKLLNIHDANLALYEYSKIGETGETVLLLHPGGFISSYVWNEFVQNFKENYRVIAVDFRGHGNSEKTKSGYNMSNLANDIHEVLNQLNIQSVHIIGNSLGAEVGLVFASTYSDKVHSLTLIDGGILNLVGPNGERDETKEELLEERLNRPYPEYSSKEEFIRFVQENWIDFRKIASEIPLYKLDNGKWTFQQPNEIATLILEAGCNLDMLSLYNHVSCPVLFLPAEKEPKLEQKLKVIEEIKSKLPFIKTKIIPGSQHIMMLEHCNELSFEIKQFFFDIKNSINSI</sequence>
<organism evidence="2 3">
    <name type="scientific">Gottfriedia endophytica</name>
    <dbReference type="NCBI Taxonomy" id="2820819"/>
    <lineage>
        <taxon>Bacteria</taxon>
        <taxon>Bacillati</taxon>
        <taxon>Bacillota</taxon>
        <taxon>Bacilli</taxon>
        <taxon>Bacillales</taxon>
        <taxon>Bacillaceae</taxon>
        <taxon>Gottfriedia</taxon>
    </lineage>
</organism>
<dbReference type="Pfam" id="PF00561">
    <property type="entry name" value="Abhydrolase_1"/>
    <property type="match status" value="1"/>
</dbReference>
<dbReference type="GO" id="GO:0016020">
    <property type="term" value="C:membrane"/>
    <property type="evidence" value="ECO:0007669"/>
    <property type="project" value="TreeGrafter"/>
</dbReference>
<feature type="domain" description="AB hydrolase-1" evidence="1">
    <location>
        <begin position="26"/>
        <end position="139"/>
    </location>
</feature>
<dbReference type="PRINTS" id="PR00111">
    <property type="entry name" value="ABHYDROLASE"/>
</dbReference>
<dbReference type="RefSeq" id="WP_209406893.1">
    <property type="nucleotide sequence ID" value="NZ_JAGIYQ010000012.1"/>
</dbReference>
<protein>
    <submittedName>
        <fullName evidence="2">Alpha/beta hydrolase</fullName>
    </submittedName>
</protein>
<keyword evidence="2" id="KW-0378">Hydrolase</keyword>
<keyword evidence="3" id="KW-1185">Reference proteome</keyword>
<dbReference type="InterPro" id="IPR050266">
    <property type="entry name" value="AB_hydrolase_sf"/>
</dbReference>
<evidence type="ECO:0000313" key="2">
    <source>
        <dbReference type="EMBL" id="MBP0726553.1"/>
    </source>
</evidence>
<evidence type="ECO:0000259" key="1">
    <source>
        <dbReference type="Pfam" id="PF00561"/>
    </source>
</evidence>
<dbReference type="Gene3D" id="3.40.50.1820">
    <property type="entry name" value="alpha/beta hydrolase"/>
    <property type="match status" value="1"/>
</dbReference>